<evidence type="ECO:0000256" key="1">
    <source>
        <dbReference type="ARBA" id="ARBA00005058"/>
    </source>
</evidence>
<dbReference type="GO" id="GO:0004731">
    <property type="term" value="F:purine-nucleoside phosphorylase activity"/>
    <property type="evidence" value="ECO:0007669"/>
    <property type="project" value="UniProtKB-EC"/>
</dbReference>
<dbReference type="UniPathway" id="UPA00606"/>
<dbReference type="OrthoDB" id="1523230at2"/>
<dbReference type="Gene3D" id="3.40.50.1580">
    <property type="entry name" value="Nucleoside phosphorylase domain"/>
    <property type="match status" value="1"/>
</dbReference>
<feature type="domain" description="Nucleoside phosphorylase" evidence="8">
    <location>
        <begin position="22"/>
        <end position="267"/>
    </location>
</feature>
<reference evidence="9 10" key="1">
    <citation type="submission" date="2019-03" db="EMBL/GenBank/DDBJ databases">
        <title>Novel species of Flavobacterium.</title>
        <authorList>
            <person name="Liu Q."/>
            <person name="Xin Y.-H."/>
        </authorList>
    </citation>
    <scope>NUCLEOTIDE SEQUENCE [LARGE SCALE GENOMIC DNA]</scope>
    <source>
        <strain evidence="9 10">LB3P52</strain>
    </source>
</reference>
<dbReference type="CDD" id="cd09009">
    <property type="entry name" value="PNP-EcPNPII_like"/>
    <property type="match status" value="1"/>
</dbReference>
<comment type="caution">
    <text evidence="9">The sequence shown here is derived from an EMBL/GenBank/DDBJ whole genome shotgun (WGS) entry which is preliminary data.</text>
</comment>
<dbReference type="Pfam" id="PF01048">
    <property type="entry name" value="PNP_UDP_1"/>
    <property type="match status" value="1"/>
</dbReference>
<name>A0A4R5FAR1_9FLAO</name>
<dbReference type="InterPro" id="IPR011268">
    <property type="entry name" value="Purine_phosphorylase"/>
</dbReference>
<dbReference type="InterPro" id="IPR000845">
    <property type="entry name" value="Nucleoside_phosphorylase_d"/>
</dbReference>
<evidence type="ECO:0000256" key="7">
    <source>
        <dbReference type="PIRNR" id="PIRNR000477"/>
    </source>
</evidence>
<dbReference type="PROSITE" id="PS01240">
    <property type="entry name" value="PNP_MTAP_2"/>
    <property type="match status" value="1"/>
</dbReference>
<evidence type="ECO:0000256" key="2">
    <source>
        <dbReference type="ARBA" id="ARBA00006751"/>
    </source>
</evidence>
<dbReference type="EMBL" id="SMLG01000002">
    <property type="protein sequence ID" value="TDE45948.1"/>
    <property type="molecule type" value="Genomic_DNA"/>
</dbReference>
<proteinExistence type="inferred from homology"/>
<dbReference type="FunFam" id="3.40.50.1580:FF:000010">
    <property type="entry name" value="Purine nucleoside phosphorylase"/>
    <property type="match status" value="1"/>
</dbReference>
<comment type="similarity">
    <text evidence="2 7">Belongs to the PNP/MTAP phosphorylase family.</text>
</comment>
<dbReference type="NCBIfam" id="TIGR01700">
    <property type="entry name" value="PNPH"/>
    <property type="match status" value="1"/>
</dbReference>
<dbReference type="InterPro" id="IPR018099">
    <property type="entry name" value="Purine_phosphorylase-2_CS"/>
</dbReference>
<evidence type="ECO:0000259" key="8">
    <source>
        <dbReference type="Pfam" id="PF01048"/>
    </source>
</evidence>
<evidence type="ECO:0000256" key="4">
    <source>
        <dbReference type="ARBA" id="ARBA00022553"/>
    </source>
</evidence>
<sequence>MWEKVQETVSQIKGKINFTPEYGVILGSGLGSFTDEMKVEYTLPYNEILNFPVSTVQGHKGALVFGTIGDKKVVAMQGRFHFYEGYSMTEVTFPVRVMKFLGVEKLIVSNASGGVNPSYKVGSIVMITDHINMTPEHPLRGKNDERFGPRFVNMSEPYSRKMIAKATELAQELNIAVHEGIYLGLQGPTFETLAEYKMVKILGADCVGMSTVPEVIVARHMDLETFGISVITDMGNEESIGTISHDEVLEAAKNAEPKVRSLIKELILNY</sequence>
<keyword evidence="6 7" id="KW-0808">Transferase</keyword>
<dbReference type="PANTHER" id="PTHR11904:SF9">
    <property type="entry name" value="PURINE NUCLEOSIDE PHOSPHORYLASE-RELATED"/>
    <property type="match status" value="1"/>
</dbReference>
<comment type="function">
    <text evidence="7">The purine nucleoside phosphorylases catalyze the phosphorolytic breakdown of the N-glycosidic bond in the beta-(deoxy)ribonucleoside molecules, with the formation of the corresponding free purine bases and pentose-1-phosphate.</text>
</comment>
<evidence type="ECO:0000256" key="5">
    <source>
        <dbReference type="ARBA" id="ARBA00022676"/>
    </source>
</evidence>
<keyword evidence="5 7" id="KW-0328">Glycosyltransferase</keyword>
<gene>
    <name evidence="9" type="ORF">E0I26_04470</name>
</gene>
<evidence type="ECO:0000313" key="9">
    <source>
        <dbReference type="EMBL" id="TDE45948.1"/>
    </source>
</evidence>
<dbReference type="NCBIfam" id="TIGR01697">
    <property type="entry name" value="PNPH-PUNA-XAPA"/>
    <property type="match status" value="1"/>
</dbReference>
<dbReference type="PANTHER" id="PTHR11904">
    <property type="entry name" value="METHYLTHIOADENOSINE/PURINE NUCLEOSIDE PHOSPHORYLASE"/>
    <property type="match status" value="1"/>
</dbReference>
<dbReference type="AlphaFoldDB" id="A0A4R5FAR1"/>
<dbReference type="RefSeq" id="WP_131915299.1">
    <property type="nucleotide sequence ID" value="NZ_SMLG01000002.1"/>
</dbReference>
<dbReference type="InterPro" id="IPR011270">
    <property type="entry name" value="Pur_Nuc_Pase_Ino/Guo-sp"/>
</dbReference>
<keyword evidence="10" id="KW-1185">Reference proteome</keyword>
<dbReference type="InterPro" id="IPR035994">
    <property type="entry name" value="Nucleoside_phosphorylase_sf"/>
</dbReference>
<organism evidence="9 10">
    <name type="scientific">Flavobacterium rhamnosiphilum</name>
    <dbReference type="NCBI Taxonomy" id="2541724"/>
    <lineage>
        <taxon>Bacteria</taxon>
        <taxon>Pseudomonadati</taxon>
        <taxon>Bacteroidota</taxon>
        <taxon>Flavobacteriia</taxon>
        <taxon>Flavobacteriales</taxon>
        <taxon>Flavobacteriaceae</taxon>
        <taxon>Flavobacterium</taxon>
    </lineage>
</organism>
<comment type="pathway">
    <text evidence="1 7">Purine metabolism; purine nucleoside salvage.</text>
</comment>
<keyword evidence="4" id="KW-0597">Phosphoprotein</keyword>
<dbReference type="GO" id="GO:0009116">
    <property type="term" value="P:nucleoside metabolic process"/>
    <property type="evidence" value="ECO:0007669"/>
    <property type="project" value="InterPro"/>
</dbReference>
<protein>
    <recommendedName>
        <fullName evidence="7">Purine nucleoside phosphorylase</fullName>
        <ecNumber evidence="7">2.4.2.1</ecNumber>
    </recommendedName>
    <alternativeName>
        <fullName evidence="7">Inosine-guanosine phosphorylase</fullName>
    </alternativeName>
</protein>
<dbReference type="GO" id="GO:0005737">
    <property type="term" value="C:cytoplasm"/>
    <property type="evidence" value="ECO:0007669"/>
    <property type="project" value="TreeGrafter"/>
</dbReference>
<dbReference type="NCBIfam" id="NF006054">
    <property type="entry name" value="PRK08202.1"/>
    <property type="match status" value="1"/>
</dbReference>
<evidence type="ECO:0000313" key="10">
    <source>
        <dbReference type="Proteomes" id="UP000294814"/>
    </source>
</evidence>
<evidence type="ECO:0000256" key="6">
    <source>
        <dbReference type="ARBA" id="ARBA00022679"/>
    </source>
</evidence>
<dbReference type="Proteomes" id="UP000294814">
    <property type="component" value="Unassembled WGS sequence"/>
</dbReference>
<accession>A0A4R5FAR1</accession>
<dbReference type="EC" id="2.4.2.1" evidence="7"/>
<comment type="subunit">
    <text evidence="3">Homotrimer.</text>
</comment>
<dbReference type="PIRSF" id="PIRSF000477">
    <property type="entry name" value="PurNPase"/>
    <property type="match status" value="1"/>
</dbReference>
<dbReference type="SUPFAM" id="SSF53167">
    <property type="entry name" value="Purine and uridine phosphorylases"/>
    <property type="match status" value="1"/>
</dbReference>
<evidence type="ECO:0000256" key="3">
    <source>
        <dbReference type="ARBA" id="ARBA00011233"/>
    </source>
</evidence>